<feature type="transmembrane region" description="Helical" evidence="1">
    <location>
        <begin position="237"/>
        <end position="256"/>
    </location>
</feature>
<sequence length="289" mass="32610">MHGVNDYIERVMSYIELNPTNKEDLKGELATHFQDKVNDYKSQGYDEATAIDKSKKAFGEGEEVGKELNRSFFPYRKPLLLLVSLMTVLFAVALAFTTYLAHEYIPFIWVTLVVLSSLLLLYFVKKPSRGANQRLFLIVLLVWQMILSSYGLLLMDGIQSNTLLYSLFVGVFAVSIILALSQIYLGVIYQPIELIFTQIQKQKRGVIMITTILTGIVVLGASLLYAAGLLIFSPESFVYLAIPIGLIVLWIAFVLGELKSRKHETTFRILKVSLSVVTLVLFLSTQFNF</sequence>
<evidence type="ECO:0000313" key="3">
    <source>
        <dbReference type="Proteomes" id="UP001287282"/>
    </source>
</evidence>
<name>A0ABU3X961_9BACI</name>
<dbReference type="NCBIfam" id="NF038403">
    <property type="entry name" value="perm_prefix_1"/>
    <property type="match status" value="1"/>
</dbReference>
<evidence type="ECO:0000313" key="2">
    <source>
        <dbReference type="EMBL" id="MDV2684427.1"/>
    </source>
</evidence>
<protein>
    <submittedName>
        <fullName evidence="2">Permease prefix domain 1-containing protein</fullName>
    </submittedName>
</protein>
<dbReference type="Proteomes" id="UP001287282">
    <property type="component" value="Unassembled WGS sequence"/>
</dbReference>
<keyword evidence="1" id="KW-0472">Membrane</keyword>
<feature type="transmembrane region" description="Helical" evidence="1">
    <location>
        <begin position="79"/>
        <end position="98"/>
    </location>
</feature>
<gene>
    <name evidence="2" type="ORF">RYX56_08595</name>
</gene>
<feature type="transmembrane region" description="Helical" evidence="1">
    <location>
        <begin position="268"/>
        <end position="287"/>
    </location>
</feature>
<dbReference type="InterPro" id="IPR047928">
    <property type="entry name" value="Perm_prefix_1"/>
</dbReference>
<keyword evidence="1" id="KW-1133">Transmembrane helix</keyword>
<feature type="transmembrane region" description="Helical" evidence="1">
    <location>
        <begin position="165"/>
        <end position="185"/>
    </location>
</feature>
<keyword evidence="1" id="KW-0812">Transmembrane</keyword>
<feature type="transmembrane region" description="Helical" evidence="1">
    <location>
        <begin position="206"/>
        <end position="231"/>
    </location>
</feature>
<comment type="caution">
    <text evidence="2">The sequence shown here is derived from an EMBL/GenBank/DDBJ whole genome shotgun (WGS) entry which is preliminary data.</text>
</comment>
<dbReference type="EMBL" id="JAWJBA010000002">
    <property type="protein sequence ID" value="MDV2684427.1"/>
    <property type="molecule type" value="Genomic_DNA"/>
</dbReference>
<feature type="transmembrane region" description="Helical" evidence="1">
    <location>
        <begin position="104"/>
        <end position="123"/>
    </location>
</feature>
<reference evidence="2 3" key="1">
    <citation type="submission" date="2023-10" db="EMBL/GenBank/DDBJ databases">
        <title>Screening of Alkalihalobacillus lindianensis BZ-TG-R113 and Its Alleviation of Salt Stress on Rapeseed Growth.</title>
        <authorList>
            <person name="Zhao B."/>
            <person name="Guo T."/>
        </authorList>
    </citation>
    <scope>NUCLEOTIDE SEQUENCE [LARGE SCALE GENOMIC DNA]</scope>
    <source>
        <strain evidence="2 3">BZ-TG-R113</strain>
    </source>
</reference>
<dbReference type="RefSeq" id="WP_317121658.1">
    <property type="nucleotide sequence ID" value="NZ_JAWJBA010000002.1"/>
</dbReference>
<accession>A0ABU3X961</accession>
<evidence type="ECO:0000256" key="1">
    <source>
        <dbReference type="SAM" id="Phobius"/>
    </source>
</evidence>
<proteinExistence type="predicted"/>
<organism evidence="2 3">
    <name type="scientific">Alkalihalophilus lindianensis</name>
    <dbReference type="NCBI Taxonomy" id="1630542"/>
    <lineage>
        <taxon>Bacteria</taxon>
        <taxon>Bacillati</taxon>
        <taxon>Bacillota</taxon>
        <taxon>Bacilli</taxon>
        <taxon>Bacillales</taxon>
        <taxon>Bacillaceae</taxon>
        <taxon>Alkalihalophilus</taxon>
    </lineage>
</organism>
<feature type="transmembrane region" description="Helical" evidence="1">
    <location>
        <begin position="135"/>
        <end position="153"/>
    </location>
</feature>
<keyword evidence="3" id="KW-1185">Reference proteome</keyword>